<evidence type="ECO:0000256" key="5">
    <source>
        <dbReference type="ARBA" id="ARBA00022989"/>
    </source>
</evidence>
<evidence type="ECO:0000256" key="3">
    <source>
        <dbReference type="ARBA" id="ARBA00022692"/>
    </source>
</evidence>
<keyword evidence="9" id="KW-1185">Reference proteome</keyword>
<dbReference type="Pfam" id="PF08571">
    <property type="entry name" value="Yos1"/>
    <property type="match status" value="1"/>
</dbReference>
<evidence type="ECO:0000313" key="9">
    <source>
        <dbReference type="Proteomes" id="UP000756921"/>
    </source>
</evidence>
<evidence type="ECO:0000256" key="4">
    <source>
        <dbReference type="ARBA" id="ARBA00022927"/>
    </source>
</evidence>
<comment type="caution">
    <text evidence="8">The sequence shown here is derived from an EMBL/GenBank/DDBJ whole genome shotgun (WGS) entry which is preliminary data.</text>
</comment>
<sequence length="119" mass="13094">MVFFGLGGLLQLSVLLINAIAILSEDRFLARIGWTSSADPGFGGQRDDGIKARLVNLVSSVRTLMRSTTPHVYQHRDDHIPPHIRLSALRLQNNVPPASGPPMATRRTCAWGEAEPYAY</sequence>
<gene>
    <name evidence="8" type="ORF">PMIN01_06191</name>
</gene>
<dbReference type="PANTHER" id="PTHR15858:SF0">
    <property type="entry name" value="IMMEDIATE EARLY RESPONSE 3-INTERACTING PROTEIN 1"/>
    <property type="match status" value="1"/>
</dbReference>
<dbReference type="EMBL" id="WJXW01000005">
    <property type="protein sequence ID" value="KAF9736276.1"/>
    <property type="molecule type" value="Genomic_DNA"/>
</dbReference>
<keyword evidence="5" id="KW-1133">Transmembrane helix</keyword>
<dbReference type="GO" id="GO:0030134">
    <property type="term" value="C:COPII-coated ER to Golgi transport vesicle"/>
    <property type="evidence" value="ECO:0007669"/>
    <property type="project" value="TreeGrafter"/>
</dbReference>
<protein>
    <recommendedName>
        <fullName evidence="10">Yos1-like protein</fullName>
    </recommendedName>
</protein>
<dbReference type="Proteomes" id="UP000756921">
    <property type="component" value="Unassembled WGS sequence"/>
</dbReference>
<dbReference type="OrthoDB" id="15356at2759"/>
<name>A0A9P6GJF0_9PLEO</name>
<keyword evidence="2" id="KW-0813">Transport</keyword>
<dbReference type="InterPro" id="IPR013880">
    <property type="entry name" value="Yos1"/>
</dbReference>
<evidence type="ECO:0000256" key="6">
    <source>
        <dbReference type="ARBA" id="ARBA00023136"/>
    </source>
</evidence>
<evidence type="ECO:0000256" key="7">
    <source>
        <dbReference type="ARBA" id="ARBA00024203"/>
    </source>
</evidence>
<dbReference type="GO" id="GO:0006888">
    <property type="term" value="P:endoplasmic reticulum to Golgi vesicle-mediated transport"/>
    <property type="evidence" value="ECO:0007669"/>
    <property type="project" value="TreeGrafter"/>
</dbReference>
<proteinExistence type="inferred from homology"/>
<dbReference type="GO" id="GO:0005789">
    <property type="term" value="C:endoplasmic reticulum membrane"/>
    <property type="evidence" value="ECO:0007669"/>
    <property type="project" value="TreeGrafter"/>
</dbReference>
<comment type="subcellular location">
    <subcellularLocation>
        <location evidence="1">Membrane</location>
    </subcellularLocation>
</comment>
<evidence type="ECO:0008006" key="10">
    <source>
        <dbReference type="Google" id="ProtNLM"/>
    </source>
</evidence>
<dbReference type="GO" id="GO:0000139">
    <property type="term" value="C:Golgi membrane"/>
    <property type="evidence" value="ECO:0007669"/>
    <property type="project" value="TreeGrafter"/>
</dbReference>
<keyword evidence="3" id="KW-0812">Transmembrane</keyword>
<keyword evidence="6" id="KW-0472">Membrane</keyword>
<dbReference type="AlphaFoldDB" id="A0A9P6GJF0"/>
<reference evidence="8" key="1">
    <citation type="journal article" date="2020" name="Mol. Plant Microbe Interact.">
        <title>Genome Sequence of the Biocontrol Agent Coniothyrium minitans strain Conio (IMI 134523).</title>
        <authorList>
            <person name="Patel D."/>
            <person name="Shittu T.A."/>
            <person name="Baroncelli R."/>
            <person name="Muthumeenakshi S."/>
            <person name="Osborne T.H."/>
            <person name="Janganan T.K."/>
            <person name="Sreenivasaprasad S."/>
        </authorList>
    </citation>
    <scope>NUCLEOTIDE SEQUENCE</scope>
    <source>
        <strain evidence="8">Conio</strain>
    </source>
</reference>
<accession>A0A9P6GJF0</accession>
<evidence type="ECO:0000256" key="1">
    <source>
        <dbReference type="ARBA" id="ARBA00004370"/>
    </source>
</evidence>
<keyword evidence="4" id="KW-0653">Protein transport</keyword>
<organism evidence="8 9">
    <name type="scientific">Paraphaeosphaeria minitans</name>
    <dbReference type="NCBI Taxonomy" id="565426"/>
    <lineage>
        <taxon>Eukaryota</taxon>
        <taxon>Fungi</taxon>
        <taxon>Dikarya</taxon>
        <taxon>Ascomycota</taxon>
        <taxon>Pezizomycotina</taxon>
        <taxon>Dothideomycetes</taxon>
        <taxon>Pleosporomycetidae</taxon>
        <taxon>Pleosporales</taxon>
        <taxon>Massarineae</taxon>
        <taxon>Didymosphaeriaceae</taxon>
        <taxon>Paraphaeosphaeria</taxon>
    </lineage>
</organism>
<dbReference type="PANTHER" id="PTHR15858">
    <property type="entry name" value="IMMEDIATE EARLY RESPONSE 3-INTERACTING PROTEIN 1"/>
    <property type="match status" value="1"/>
</dbReference>
<evidence type="ECO:0000256" key="2">
    <source>
        <dbReference type="ARBA" id="ARBA00022448"/>
    </source>
</evidence>
<evidence type="ECO:0000313" key="8">
    <source>
        <dbReference type="EMBL" id="KAF9736276.1"/>
    </source>
</evidence>
<comment type="similarity">
    <text evidence="7">Belongs to the YOS1 family.</text>
</comment>
<dbReference type="GO" id="GO:0015031">
    <property type="term" value="P:protein transport"/>
    <property type="evidence" value="ECO:0007669"/>
    <property type="project" value="UniProtKB-KW"/>
</dbReference>